<protein>
    <submittedName>
        <fullName evidence="2">Uncharacterized protein</fullName>
    </submittedName>
</protein>
<feature type="signal peptide" evidence="1">
    <location>
        <begin position="1"/>
        <end position="24"/>
    </location>
</feature>
<comment type="caution">
    <text evidence="2">The sequence shown here is derived from an EMBL/GenBank/DDBJ whole genome shotgun (WGS) entry which is preliminary data.</text>
</comment>
<keyword evidence="1" id="KW-0732">Signal</keyword>
<evidence type="ECO:0000256" key="1">
    <source>
        <dbReference type="SAM" id="SignalP"/>
    </source>
</evidence>
<evidence type="ECO:0000313" key="3">
    <source>
        <dbReference type="Proteomes" id="UP000078543"/>
    </source>
</evidence>
<dbReference type="EMBL" id="LWQU01000130">
    <property type="protein sequence ID" value="OAN51513.1"/>
    <property type="molecule type" value="Genomic_DNA"/>
</dbReference>
<proteinExistence type="predicted"/>
<sequence length="162" mass="17484">MRRSFLSFLAIVGAVLLSPQAARASEARLWIVPPSSPASLSDCPAHAATALGAHSTAARRLTSRAVVRWRDGQVALGTDDDATGSKAGLWDQCFALEVDGRVIVSGAILLPHSARLLRVPVLALRSWRDGDSRLEFDLIPAFPAHAATISEREWQDRLAPLR</sequence>
<name>A0A178MRE9_9PROT</name>
<accession>A0A178MRE9</accession>
<feature type="chain" id="PRO_5008092172" evidence="1">
    <location>
        <begin position="25"/>
        <end position="162"/>
    </location>
</feature>
<dbReference type="AlphaFoldDB" id="A0A178MRE9"/>
<gene>
    <name evidence="2" type="ORF">A6A05_01230</name>
</gene>
<evidence type="ECO:0000313" key="2">
    <source>
        <dbReference type="EMBL" id="OAN51513.1"/>
    </source>
</evidence>
<organism evidence="2 3">
    <name type="scientific">Magnetospirillum moscoviense</name>
    <dbReference type="NCBI Taxonomy" id="1437059"/>
    <lineage>
        <taxon>Bacteria</taxon>
        <taxon>Pseudomonadati</taxon>
        <taxon>Pseudomonadota</taxon>
        <taxon>Alphaproteobacteria</taxon>
        <taxon>Rhodospirillales</taxon>
        <taxon>Rhodospirillaceae</taxon>
        <taxon>Magnetospirillum</taxon>
    </lineage>
</organism>
<keyword evidence="3" id="KW-1185">Reference proteome</keyword>
<dbReference type="STRING" id="1437059.A6A05_01230"/>
<dbReference type="Proteomes" id="UP000078543">
    <property type="component" value="Unassembled WGS sequence"/>
</dbReference>
<reference evidence="2 3" key="1">
    <citation type="submission" date="2016-04" db="EMBL/GenBank/DDBJ databases">
        <title>Draft genome sequence of freshwater magnetotactic bacteria Magnetospirillum marisnigri SP-1 and Magnetospirillum moscoviense BB-1.</title>
        <authorList>
            <person name="Koziaeva V."/>
            <person name="Dziuba M.V."/>
            <person name="Ivanov T.M."/>
            <person name="Kuznetsov B."/>
            <person name="Grouzdev D.S."/>
        </authorList>
    </citation>
    <scope>NUCLEOTIDE SEQUENCE [LARGE SCALE GENOMIC DNA]</scope>
    <source>
        <strain evidence="2 3">BB-1</strain>
    </source>
</reference>